<reference evidence="2" key="1">
    <citation type="journal article" date="2025" name="Aquaculture">
        <title>Assessment of the bioflocculant production and safety properties of Metabacillus hrfriensis sp. nov. based on phenotypic and whole-genome sequencing analysis.</title>
        <authorList>
            <person name="Zhang R."/>
            <person name="Zhao Z."/>
            <person name="Luo L."/>
            <person name="Wang S."/>
            <person name="Guo K."/>
            <person name="Xu W."/>
        </authorList>
    </citation>
    <scope>NUCLEOTIDE SEQUENCE [LARGE SCALE GENOMIC DNA]</scope>
    <source>
        <strain evidence="2">CT-WN-B3</strain>
    </source>
</reference>
<sequence>MITTKTYIKEWQQALQIEIGYLKKYGSTKYRVANGHLLSAGDAFTYYFESSGSLKIPVGSSVKLEWDGVKHKGRVLSSEGQSIILSFERSFGDLIHEAFLFHDPWELLEELIARLDDMKKSKIKRARIKKLMDPSMPPKHPSEKGKSSVHELFIRSKYNPVTFVWGPPGTGKTYTLARTAANHYFKGKRVLILSHSNSAVDVLMKEIAVFIHKKEKFIEGELLRYGTGSADTAFPVPLTTSELLLQKDPALSKDRYQLLDERKLLKKDLSDSFSKRDSNQLLDLETRISRVLEKIRKQESEFVKEAFIVGTTLAKAASDSNIYEDEFDVVIVDETSMAYVPQAAFAASLGRRVILCGDFKQLPPIASSRHELVEKWLKEDIFIRSGVSDIKQDLHPQMLLLKEQRRMHPEISAFTNQYVYQNQVGDHESVKKSRNQLVIRTPFPNRASILLDASYTGEHCIKERTSHSKFNLWHLLLSFQSIHESYLSGVRSIGYVTPYRAQASLMQQLLGDLYEEELLNADILAATVHKFQGSERDVMIFDSVDSFPENRAGMLTAGKDSERLINVAITRTKGKFIHVSNTDFIRKNVYRSKALRQLVDHQEKNHQSVTHQHIGKWIQHHHPKLKWMHALKQEPLFEDICSAKRRIILSLPKSMSLEKDLTNVLKNAGHGITLSVISDSKPVFKCTWIQENLPFPFVIIDDQILWLGQPFEGANRVQPPYVAARLYSPKTVQHFLTQLSFS</sequence>
<evidence type="ECO:0000313" key="2">
    <source>
        <dbReference type="Proteomes" id="UP001226091"/>
    </source>
</evidence>
<protein>
    <submittedName>
        <fullName evidence="1">AAA domain-containing protein</fullName>
    </submittedName>
</protein>
<evidence type="ECO:0000313" key="1">
    <source>
        <dbReference type="EMBL" id="WHZ55759.1"/>
    </source>
</evidence>
<name>A0ACD4R5S2_9BACI</name>
<gene>
    <name evidence="1" type="ORF">QLQ22_13600</name>
</gene>
<accession>A0ACD4R5S2</accession>
<keyword evidence="2" id="KW-1185">Reference proteome</keyword>
<dbReference type="Proteomes" id="UP001226091">
    <property type="component" value="Chromosome"/>
</dbReference>
<proteinExistence type="predicted"/>
<organism evidence="1 2">
    <name type="scientific">Metabacillus hrfriensis</name>
    <dbReference type="NCBI Taxonomy" id="3048891"/>
    <lineage>
        <taxon>Bacteria</taxon>
        <taxon>Bacillati</taxon>
        <taxon>Bacillota</taxon>
        <taxon>Bacilli</taxon>
        <taxon>Bacillales</taxon>
        <taxon>Bacillaceae</taxon>
        <taxon>Metabacillus</taxon>
    </lineage>
</organism>
<dbReference type="EMBL" id="CP126116">
    <property type="protein sequence ID" value="WHZ55759.1"/>
    <property type="molecule type" value="Genomic_DNA"/>
</dbReference>